<feature type="coiled-coil region" evidence="1">
    <location>
        <begin position="166"/>
        <end position="193"/>
    </location>
</feature>
<dbReference type="InterPro" id="IPR027417">
    <property type="entry name" value="P-loop_NTPase"/>
</dbReference>
<evidence type="ECO:0000313" key="4">
    <source>
        <dbReference type="Proteomes" id="UP000887578"/>
    </source>
</evidence>
<dbReference type="PANTHER" id="PTHR10887:SF341">
    <property type="entry name" value="NFX1-TYPE ZINC FINGER-CONTAINING PROTEIN 1"/>
    <property type="match status" value="1"/>
</dbReference>
<keyword evidence="4" id="KW-1185">Reference proteome</keyword>
<dbReference type="PANTHER" id="PTHR10887">
    <property type="entry name" value="DNA2/NAM7 HELICASE FAMILY"/>
    <property type="match status" value="1"/>
</dbReference>
<accession>A0A914PPL6</accession>
<dbReference type="WBParaSite" id="PDA_v2.g16756.t1">
    <property type="protein sequence ID" value="PDA_v2.g16756.t1"/>
    <property type="gene ID" value="PDA_v2.g16756"/>
</dbReference>
<dbReference type="Pfam" id="PF25396">
    <property type="entry name" value="ZNFX1"/>
    <property type="match status" value="1"/>
</dbReference>
<dbReference type="SUPFAM" id="SSF52540">
    <property type="entry name" value="P-loop containing nucleoside triphosphate hydrolases"/>
    <property type="match status" value="1"/>
</dbReference>
<dbReference type="AlphaFoldDB" id="A0A914PPL6"/>
<evidence type="ECO:0000256" key="1">
    <source>
        <dbReference type="SAM" id="Coils"/>
    </source>
</evidence>
<proteinExistence type="predicted"/>
<reference evidence="5" key="1">
    <citation type="submission" date="2022-11" db="UniProtKB">
        <authorList>
            <consortium name="WormBaseParasite"/>
        </authorList>
    </citation>
    <scope>IDENTIFICATION</scope>
</reference>
<protein>
    <submittedName>
        <fullName evidence="5">DNA2/NAM7 helicase helicase domain-containing protein</fullName>
    </submittedName>
</protein>
<dbReference type="InterPro" id="IPR057373">
    <property type="entry name" value="ZNFX1"/>
</dbReference>
<dbReference type="Gene3D" id="3.40.50.300">
    <property type="entry name" value="P-loop containing nucleotide triphosphate hydrolases"/>
    <property type="match status" value="1"/>
</dbReference>
<dbReference type="GO" id="GO:0004386">
    <property type="term" value="F:helicase activity"/>
    <property type="evidence" value="ECO:0007669"/>
    <property type="project" value="InterPro"/>
</dbReference>
<dbReference type="GO" id="GO:0031048">
    <property type="term" value="P:regulatory ncRNA-mediated heterochromatin formation"/>
    <property type="evidence" value="ECO:0007669"/>
    <property type="project" value="TreeGrafter"/>
</dbReference>
<dbReference type="InterPro" id="IPR045055">
    <property type="entry name" value="DNA2/NAM7-like"/>
</dbReference>
<evidence type="ECO:0000259" key="2">
    <source>
        <dbReference type="Pfam" id="PF13086"/>
    </source>
</evidence>
<organism evidence="4 5">
    <name type="scientific">Panagrolaimus davidi</name>
    <dbReference type="NCBI Taxonomy" id="227884"/>
    <lineage>
        <taxon>Eukaryota</taxon>
        <taxon>Metazoa</taxon>
        <taxon>Ecdysozoa</taxon>
        <taxon>Nematoda</taxon>
        <taxon>Chromadorea</taxon>
        <taxon>Rhabditida</taxon>
        <taxon>Tylenchina</taxon>
        <taxon>Panagrolaimomorpha</taxon>
        <taxon>Panagrolaimoidea</taxon>
        <taxon>Panagrolaimidae</taxon>
        <taxon>Panagrolaimus</taxon>
    </lineage>
</organism>
<keyword evidence="1" id="KW-0175">Coiled coil</keyword>
<dbReference type="InterPro" id="IPR041677">
    <property type="entry name" value="DNA2/NAM7_AAA_11"/>
</dbReference>
<feature type="domain" description="ZNFX1" evidence="3">
    <location>
        <begin position="269"/>
        <end position="364"/>
    </location>
</feature>
<feature type="domain" description="DNA2/NAM7 helicase helicase" evidence="2">
    <location>
        <begin position="477"/>
        <end position="603"/>
    </location>
</feature>
<evidence type="ECO:0000259" key="3">
    <source>
        <dbReference type="Pfam" id="PF25396"/>
    </source>
</evidence>
<dbReference type="Proteomes" id="UP000887578">
    <property type="component" value="Unplaced"/>
</dbReference>
<sequence length="622" mass="72524">MVGNENGESLEAVYGYIEEICDEIDADILKSQKILDFVQSETFSNILYFPWNEPKTLTEFLRIIVTLKRYATDERFSILEIFDKVLKSNLLKTIIPKNISSMKESQLKNRIQAKLFHFVIEILLFGYEHHLSKMDDYESDVHVIVSSLKFYGDIMLEMTKEKFAQLEKIYTDIQKLKAEKAQKKAKAQFKTRNFDGYGTLPPENFRSLPLIPSPAELEISFEPYLRSAKIFEPYSNSEHYLDVQFRLLREDLISPLRTGIEETKTGKSRMYSYKNVKFVGIDLYLPSGEYIHYVKIQESQLRLCMKTLKKFSLLCLSSDKFQSEFLFASVMDREECLMFDEKIGIKFEDEYNIDFSNVYQMVESPAYFEAYRHILLALQTFKVISKLNLDESGGNFCIFGKFTIQPVNLPNIRPHKPLAFQNYLVYGQSETQLPQYTDGRNLYDFTSILSYEAINELATMRYTVSEIKKMSLRNIILNESQFDAFTYALESEIALIQGPPGTGKSFIGLQLAKFLLDENNWHQWNHHETPLLIVCYSNHALDQFLKGISHFTSERKIVRVGGGCQDRVLNKFMMHRWRKQFSDQQHGILIGHLKRLEEEIVKLRMFLKQLSSGLACREAMIL</sequence>
<evidence type="ECO:0000313" key="5">
    <source>
        <dbReference type="WBParaSite" id="PDA_v2.g16756.t1"/>
    </source>
</evidence>
<dbReference type="Pfam" id="PF13086">
    <property type="entry name" value="AAA_11"/>
    <property type="match status" value="1"/>
</dbReference>
<dbReference type="GO" id="GO:0031380">
    <property type="term" value="C:nuclear RNA-directed RNA polymerase complex"/>
    <property type="evidence" value="ECO:0007669"/>
    <property type="project" value="TreeGrafter"/>
</dbReference>
<name>A0A914PPL6_9BILA</name>